<dbReference type="Proteomes" id="UP000186817">
    <property type="component" value="Unassembled WGS sequence"/>
</dbReference>
<dbReference type="OrthoDB" id="443923at2759"/>
<dbReference type="EMBL" id="LSRX01000315">
    <property type="protein sequence ID" value="OLQ00815.1"/>
    <property type="molecule type" value="Genomic_DNA"/>
</dbReference>
<evidence type="ECO:0000259" key="1">
    <source>
        <dbReference type="PROSITE" id="PS50053"/>
    </source>
</evidence>
<feature type="domain" description="Ubiquitin-like" evidence="1">
    <location>
        <begin position="3"/>
        <end position="75"/>
    </location>
</feature>
<reference evidence="2 3" key="1">
    <citation type="submission" date="2016-02" db="EMBL/GenBank/DDBJ databases">
        <title>Genome analysis of coral dinoflagellate symbionts highlights evolutionary adaptations to a symbiotic lifestyle.</title>
        <authorList>
            <person name="Aranda M."/>
            <person name="Li Y."/>
            <person name="Liew Y.J."/>
            <person name="Baumgarten S."/>
            <person name="Simakov O."/>
            <person name="Wilson M."/>
            <person name="Piel J."/>
            <person name="Ashoor H."/>
            <person name="Bougouffa S."/>
            <person name="Bajic V.B."/>
            <person name="Ryu T."/>
            <person name="Ravasi T."/>
            <person name="Bayer T."/>
            <person name="Micklem G."/>
            <person name="Kim H."/>
            <person name="Bhak J."/>
            <person name="Lajeunesse T.C."/>
            <person name="Voolstra C.R."/>
        </authorList>
    </citation>
    <scope>NUCLEOTIDE SEQUENCE [LARGE SCALE GENOMIC DNA]</scope>
    <source>
        <strain evidence="2 3">CCMP2467</strain>
    </source>
</reference>
<keyword evidence="3" id="KW-1185">Reference proteome</keyword>
<protein>
    <recommendedName>
        <fullName evidence="1">Ubiquitin-like domain-containing protein</fullName>
    </recommendedName>
</protein>
<dbReference type="Gene3D" id="2.130.10.30">
    <property type="entry name" value="Regulator of chromosome condensation 1/beta-lactamase-inhibitor protein II"/>
    <property type="match status" value="1"/>
</dbReference>
<dbReference type="InterPro" id="IPR029071">
    <property type="entry name" value="Ubiquitin-like_domsf"/>
</dbReference>
<dbReference type="AlphaFoldDB" id="A0A1Q9E067"/>
<comment type="caution">
    <text evidence="2">The sequence shown here is derived from an EMBL/GenBank/DDBJ whole genome shotgun (WGS) entry which is preliminary data.</text>
</comment>
<gene>
    <name evidence="2" type="ORF">AK812_SmicGene16491</name>
</gene>
<dbReference type="PROSITE" id="PS50053">
    <property type="entry name" value="UBIQUITIN_2"/>
    <property type="match status" value="1"/>
</dbReference>
<dbReference type="SUPFAM" id="SSF50985">
    <property type="entry name" value="RCC1/BLIP-II"/>
    <property type="match status" value="1"/>
</dbReference>
<sequence length="163" mass="17045">MSIAVEVGLLSGKAVTVEVGFDETVATLKCRAQTALGVGRGRLLDSSGSVLDMSATIQTARLENGDSLTMHISQTRVQASAGAFAAILGDGSVVTWGNADYGSNSSAVQDQLKNVQQIQSCGRAFAAILDDGSVVTWGDRQRNVQYIQASRYAFLAILGLDSS</sequence>
<dbReference type="CDD" id="cd17039">
    <property type="entry name" value="Ubl_ubiquitin_like"/>
    <property type="match status" value="1"/>
</dbReference>
<dbReference type="InterPro" id="IPR009091">
    <property type="entry name" value="RCC1/BLIP-II"/>
</dbReference>
<accession>A0A1Q9E067</accession>
<organism evidence="2 3">
    <name type="scientific">Symbiodinium microadriaticum</name>
    <name type="common">Dinoflagellate</name>
    <name type="synonym">Zooxanthella microadriatica</name>
    <dbReference type="NCBI Taxonomy" id="2951"/>
    <lineage>
        <taxon>Eukaryota</taxon>
        <taxon>Sar</taxon>
        <taxon>Alveolata</taxon>
        <taxon>Dinophyceae</taxon>
        <taxon>Suessiales</taxon>
        <taxon>Symbiodiniaceae</taxon>
        <taxon>Symbiodinium</taxon>
    </lineage>
</organism>
<dbReference type="InterPro" id="IPR000626">
    <property type="entry name" value="Ubiquitin-like_dom"/>
</dbReference>
<dbReference type="SUPFAM" id="SSF54236">
    <property type="entry name" value="Ubiquitin-like"/>
    <property type="match status" value="1"/>
</dbReference>
<evidence type="ECO:0000313" key="2">
    <source>
        <dbReference type="EMBL" id="OLQ00815.1"/>
    </source>
</evidence>
<evidence type="ECO:0000313" key="3">
    <source>
        <dbReference type="Proteomes" id="UP000186817"/>
    </source>
</evidence>
<proteinExistence type="predicted"/>
<name>A0A1Q9E067_SYMMI</name>